<gene>
    <name evidence="1" type="ORF">KIL84_012140</name>
</gene>
<evidence type="ECO:0000313" key="2">
    <source>
        <dbReference type="Proteomes" id="UP000827986"/>
    </source>
</evidence>
<reference evidence="1" key="1">
    <citation type="submission" date="2021-09" db="EMBL/GenBank/DDBJ databases">
        <title>The genome of Mauremys mutica provides insights into the evolution of semi-aquatic lifestyle.</title>
        <authorList>
            <person name="Gong S."/>
            <person name="Gao Y."/>
        </authorList>
    </citation>
    <scope>NUCLEOTIDE SEQUENCE</scope>
    <source>
        <strain evidence="1">MM-2020</strain>
        <tissue evidence="1">Muscle</tissue>
    </source>
</reference>
<accession>A0A9D4B1R7</accession>
<dbReference type="EMBL" id="JAHDVG010000474">
    <property type="protein sequence ID" value="KAH1178438.1"/>
    <property type="molecule type" value="Genomic_DNA"/>
</dbReference>
<dbReference type="AlphaFoldDB" id="A0A9D4B1R7"/>
<protein>
    <submittedName>
        <fullName evidence="1">Uncharacterized protein</fullName>
    </submittedName>
</protein>
<evidence type="ECO:0000313" key="1">
    <source>
        <dbReference type="EMBL" id="KAH1178438.1"/>
    </source>
</evidence>
<keyword evidence="2" id="KW-1185">Reference proteome</keyword>
<dbReference type="Proteomes" id="UP000827986">
    <property type="component" value="Unassembled WGS sequence"/>
</dbReference>
<name>A0A9D4B1R7_9SAUR</name>
<sequence length="107" mass="11855">MNDQPSPGCNISSYKKIPKHVAASLHPGSSYSPLMIWVWTVRLLLPPGFTSTELCVGDCSQAIRLASFLAQHLFSSLQLEKEEPLLACVAMQAPFPSQQDSYCRHLH</sequence>
<comment type="caution">
    <text evidence="1">The sequence shown here is derived from an EMBL/GenBank/DDBJ whole genome shotgun (WGS) entry which is preliminary data.</text>
</comment>
<proteinExistence type="predicted"/>
<organism evidence="1 2">
    <name type="scientific">Mauremys mutica</name>
    <name type="common">yellowpond turtle</name>
    <dbReference type="NCBI Taxonomy" id="74926"/>
    <lineage>
        <taxon>Eukaryota</taxon>
        <taxon>Metazoa</taxon>
        <taxon>Chordata</taxon>
        <taxon>Craniata</taxon>
        <taxon>Vertebrata</taxon>
        <taxon>Euteleostomi</taxon>
        <taxon>Archelosauria</taxon>
        <taxon>Testudinata</taxon>
        <taxon>Testudines</taxon>
        <taxon>Cryptodira</taxon>
        <taxon>Durocryptodira</taxon>
        <taxon>Testudinoidea</taxon>
        <taxon>Geoemydidae</taxon>
        <taxon>Geoemydinae</taxon>
        <taxon>Mauremys</taxon>
    </lineage>
</organism>